<dbReference type="AlphaFoldDB" id="A0A1H6CKU0"/>
<evidence type="ECO:0000256" key="1">
    <source>
        <dbReference type="SAM" id="MobiDB-lite"/>
    </source>
</evidence>
<keyword evidence="2" id="KW-0812">Transmembrane</keyword>
<feature type="region of interest" description="Disordered" evidence="1">
    <location>
        <begin position="222"/>
        <end position="245"/>
    </location>
</feature>
<dbReference type="Proteomes" id="UP000236732">
    <property type="component" value="Unassembled WGS sequence"/>
</dbReference>
<organism evidence="3 4">
    <name type="scientific">Nonomuraea solani</name>
    <dbReference type="NCBI Taxonomy" id="1144553"/>
    <lineage>
        <taxon>Bacteria</taxon>
        <taxon>Bacillati</taxon>
        <taxon>Actinomycetota</taxon>
        <taxon>Actinomycetes</taxon>
        <taxon>Streptosporangiales</taxon>
        <taxon>Streptosporangiaceae</taxon>
        <taxon>Nonomuraea</taxon>
    </lineage>
</organism>
<gene>
    <name evidence="3" type="ORF">SAMN05444920_10495</name>
</gene>
<evidence type="ECO:0000313" key="3">
    <source>
        <dbReference type="EMBL" id="SEG73590.1"/>
    </source>
</evidence>
<keyword evidence="2" id="KW-0472">Membrane</keyword>
<accession>A0A1H6CKU0</accession>
<evidence type="ECO:0008006" key="5">
    <source>
        <dbReference type="Google" id="ProtNLM"/>
    </source>
</evidence>
<dbReference type="EMBL" id="FNVT01000004">
    <property type="protein sequence ID" value="SEG73590.1"/>
    <property type="molecule type" value="Genomic_DNA"/>
</dbReference>
<sequence>MIRGWGAVVDFWKAITVLLRRWYVALPALLLTFTAAYGIYSTIPTQYSSTALMVLTVPTSGSYRPPNPTDPNPLVNPLLNFDGGLNMTASILVQILNGPEVAGQIGVRPDSTTTYKVNNGHPNPELLISAPFVVIEGTSRSPQDAKAIVQRVAERAKIELKRRQQLLNAPQETFINLNEMVAPTEPAAERGGKTRTAAAVFALGVMAALGSSFAAESIMTGLRQRRREAPPQDSETPSEEAVLQR</sequence>
<keyword evidence="2" id="KW-1133">Transmembrane helix</keyword>
<evidence type="ECO:0000256" key="2">
    <source>
        <dbReference type="SAM" id="Phobius"/>
    </source>
</evidence>
<protein>
    <recommendedName>
        <fullName evidence="5">Capsular polysaccharide biosynthesis protein</fullName>
    </recommendedName>
</protein>
<reference evidence="3 4" key="1">
    <citation type="submission" date="2016-10" db="EMBL/GenBank/DDBJ databases">
        <authorList>
            <person name="de Groot N.N."/>
        </authorList>
    </citation>
    <scope>NUCLEOTIDE SEQUENCE [LARGE SCALE GENOMIC DNA]</scope>
    <source>
        <strain evidence="3 4">CGMCC 4.7037</strain>
    </source>
</reference>
<keyword evidence="4" id="KW-1185">Reference proteome</keyword>
<feature type="transmembrane region" description="Helical" evidence="2">
    <location>
        <begin position="21"/>
        <end position="40"/>
    </location>
</feature>
<name>A0A1H6CKU0_9ACTN</name>
<evidence type="ECO:0000313" key="4">
    <source>
        <dbReference type="Proteomes" id="UP000236732"/>
    </source>
</evidence>
<proteinExistence type="predicted"/>